<evidence type="ECO:0000313" key="3">
    <source>
        <dbReference type="EMBL" id="CAJ61714.1"/>
    </source>
</evidence>
<dbReference type="PANTHER" id="PTHR21240:SF28">
    <property type="entry name" value="ISO-OROTATE DECARBOXYLASE (EUROFUNG)"/>
    <property type="match status" value="1"/>
</dbReference>
<organism evidence="3 4">
    <name type="scientific">Frankia alni (strain DSM 45986 / CECT 9034 / ACN14a)</name>
    <dbReference type="NCBI Taxonomy" id="326424"/>
    <lineage>
        <taxon>Bacteria</taxon>
        <taxon>Bacillati</taxon>
        <taxon>Actinomycetota</taxon>
        <taxon>Actinomycetes</taxon>
        <taxon>Frankiales</taxon>
        <taxon>Frankiaceae</taxon>
        <taxon>Frankia</taxon>
    </lineage>
</organism>
<sequence length="451" mass="49854">MPAPSYVGGIRVHGGHIGQSWARGASLEQAHLAPALETLTTGLVKMPLLQPETPVERRPIDSDGHYYEPYDAFTRHIEAKYRSRAVNVRVSARDGLGRLYYGDQKAGLIRVVQCDYTGAPGSRAGAFLGIHDDEDPGGWSQPEMISAHDFPAMMHRANRLALLDDQGLDGTLLFPSLGVSVEHELHDDTDVLYANLRSFNRWLEEDWGFAADGRLFAAPMISLVDVEQAVAETERVLAAGARLLHLRLGPIYGESAADPGRDRFWGLVQEADVPVSFHVSDAGYHELWGAQWGELPRPPLQHQSPFNNYLAGTSAQDTFANLILNNLFERFPRLKVLSIENGASWVKPLMKRLDKVAFMTRGQAGVGGPVAGRPSETFQRNFYVCPFFEEDPVELAEAIGYDHVLFGSDWPHPEGLEQPLNFADKLVDRADPVETARVMRGNIAGLIRVDA</sequence>
<dbReference type="Proteomes" id="UP000000657">
    <property type="component" value="Chromosome"/>
</dbReference>
<protein>
    <recommendedName>
        <fullName evidence="2">Amidohydrolase-related domain-containing protein</fullName>
    </recommendedName>
</protein>
<dbReference type="AlphaFoldDB" id="Q0RL91"/>
<dbReference type="GO" id="GO:0005737">
    <property type="term" value="C:cytoplasm"/>
    <property type="evidence" value="ECO:0007669"/>
    <property type="project" value="TreeGrafter"/>
</dbReference>
<dbReference type="STRING" id="326424.FRAAL3070"/>
<keyword evidence="4" id="KW-1185">Reference proteome</keyword>
<proteinExistence type="predicted"/>
<feature type="domain" description="Amidohydrolase-related" evidence="2">
    <location>
        <begin position="159"/>
        <end position="444"/>
    </location>
</feature>
<dbReference type="GO" id="GO:0016831">
    <property type="term" value="F:carboxy-lyase activity"/>
    <property type="evidence" value="ECO:0007669"/>
    <property type="project" value="InterPro"/>
</dbReference>
<keyword evidence="1" id="KW-0456">Lyase</keyword>
<dbReference type="KEGG" id="fal:FRAAL3070"/>
<reference evidence="3 4" key="1">
    <citation type="journal article" date="2007" name="Genome Res.">
        <title>Genome characteristics of facultatively symbiotic Frankia sp. strains reflect host range and host plant biogeography.</title>
        <authorList>
            <person name="Normand P."/>
            <person name="Lapierre P."/>
            <person name="Tisa L.S."/>
            <person name="Gogarten J.P."/>
            <person name="Alloisio N."/>
            <person name="Bagnarol E."/>
            <person name="Bassi C.A."/>
            <person name="Berry A.M."/>
            <person name="Bickhart D.M."/>
            <person name="Choisne N."/>
            <person name="Couloux A."/>
            <person name="Cournoyer B."/>
            <person name="Cruveiller S."/>
            <person name="Daubin V."/>
            <person name="Demange N."/>
            <person name="Francino M.P."/>
            <person name="Goltsman E."/>
            <person name="Huang Y."/>
            <person name="Kopp O.R."/>
            <person name="Labarre L."/>
            <person name="Lapidus A."/>
            <person name="Lavire C."/>
            <person name="Marechal J."/>
            <person name="Martinez M."/>
            <person name="Mastronunzio J.E."/>
            <person name="Mullin B.C."/>
            <person name="Niemann J."/>
            <person name="Pujic P."/>
            <person name="Rawnsley T."/>
            <person name="Rouy Z."/>
            <person name="Schenowitz C."/>
            <person name="Sellstedt A."/>
            <person name="Tavares F."/>
            <person name="Tomkins J.P."/>
            <person name="Vallenet D."/>
            <person name="Valverde C."/>
            <person name="Wall L.G."/>
            <person name="Wang Y."/>
            <person name="Medigue C."/>
            <person name="Benson D.R."/>
        </authorList>
    </citation>
    <scope>NUCLEOTIDE SEQUENCE [LARGE SCALE GENOMIC DNA]</scope>
    <source>
        <strain evidence="4">DSM 45986 / CECT 9034 / ACN14a</strain>
    </source>
</reference>
<evidence type="ECO:0000256" key="1">
    <source>
        <dbReference type="ARBA" id="ARBA00023239"/>
    </source>
</evidence>
<dbReference type="Gene3D" id="3.20.20.140">
    <property type="entry name" value="Metal-dependent hydrolases"/>
    <property type="match status" value="1"/>
</dbReference>
<dbReference type="Pfam" id="PF04909">
    <property type="entry name" value="Amidohydro_2"/>
    <property type="match status" value="1"/>
</dbReference>
<dbReference type="InterPro" id="IPR032466">
    <property type="entry name" value="Metal_Hydrolase"/>
</dbReference>
<dbReference type="GO" id="GO:0016787">
    <property type="term" value="F:hydrolase activity"/>
    <property type="evidence" value="ECO:0007669"/>
    <property type="project" value="InterPro"/>
</dbReference>
<accession>Q0RL91</accession>
<gene>
    <name evidence="3" type="ordered locus">FRAAL3070</name>
</gene>
<evidence type="ECO:0000313" key="4">
    <source>
        <dbReference type="Proteomes" id="UP000000657"/>
    </source>
</evidence>
<dbReference type="InterPro" id="IPR032465">
    <property type="entry name" value="ACMSD"/>
</dbReference>
<evidence type="ECO:0000259" key="2">
    <source>
        <dbReference type="Pfam" id="PF04909"/>
    </source>
</evidence>
<dbReference type="InterPro" id="IPR006680">
    <property type="entry name" value="Amidohydro-rel"/>
</dbReference>
<dbReference type="eggNOG" id="COG2159">
    <property type="taxonomic scope" value="Bacteria"/>
</dbReference>
<dbReference type="HOGENOM" id="CLU_039329_0_0_11"/>
<dbReference type="PANTHER" id="PTHR21240">
    <property type="entry name" value="2-AMINO-3-CARBOXYLMUCONATE-6-SEMIALDEHYDE DECARBOXYLASE"/>
    <property type="match status" value="1"/>
</dbReference>
<dbReference type="SUPFAM" id="SSF51556">
    <property type="entry name" value="Metallo-dependent hydrolases"/>
    <property type="match status" value="1"/>
</dbReference>
<dbReference type="GO" id="GO:0019748">
    <property type="term" value="P:secondary metabolic process"/>
    <property type="evidence" value="ECO:0007669"/>
    <property type="project" value="TreeGrafter"/>
</dbReference>
<dbReference type="EMBL" id="CT573213">
    <property type="protein sequence ID" value="CAJ61714.1"/>
    <property type="molecule type" value="Genomic_DNA"/>
</dbReference>
<name>Q0RL91_FRAAA</name>